<protein>
    <recommendedName>
        <fullName evidence="1">MOSC domain-containing protein</fullName>
    </recommendedName>
</protein>
<dbReference type="InterPro" id="IPR005302">
    <property type="entry name" value="MoCF_Sase_C"/>
</dbReference>
<dbReference type="GO" id="GO:0030151">
    <property type="term" value="F:molybdenum ion binding"/>
    <property type="evidence" value="ECO:0007669"/>
    <property type="project" value="InterPro"/>
</dbReference>
<dbReference type="GO" id="GO:0003824">
    <property type="term" value="F:catalytic activity"/>
    <property type="evidence" value="ECO:0007669"/>
    <property type="project" value="InterPro"/>
</dbReference>
<evidence type="ECO:0000259" key="1">
    <source>
        <dbReference type="PROSITE" id="PS51340"/>
    </source>
</evidence>
<dbReference type="PROSITE" id="PS51340">
    <property type="entry name" value="MOSC"/>
    <property type="match status" value="1"/>
</dbReference>
<dbReference type="PANTHER" id="PTHR30212">
    <property type="entry name" value="PROTEIN YIIM"/>
    <property type="match status" value="1"/>
</dbReference>
<dbReference type="Gene3D" id="2.40.33.20">
    <property type="entry name" value="PK beta-barrel domain-like"/>
    <property type="match status" value="1"/>
</dbReference>
<proteinExistence type="predicted"/>
<dbReference type="EMBL" id="FPKX01000035">
    <property type="protein sequence ID" value="SFZ98185.1"/>
    <property type="molecule type" value="Genomic_DNA"/>
</dbReference>
<accession>A0A1W1EDQ5</accession>
<dbReference type="Pfam" id="PF03473">
    <property type="entry name" value="MOSC"/>
    <property type="match status" value="1"/>
</dbReference>
<organism evidence="2">
    <name type="scientific">hydrothermal vent metagenome</name>
    <dbReference type="NCBI Taxonomy" id="652676"/>
    <lineage>
        <taxon>unclassified sequences</taxon>
        <taxon>metagenomes</taxon>
        <taxon>ecological metagenomes</taxon>
    </lineage>
</organism>
<name>A0A1W1EDQ5_9ZZZZ</name>
<dbReference type="AlphaFoldDB" id="A0A1W1EDQ5"/>
<feature type="domain" description="MOSC" evidence="1">
    <location>
        <begin position="15"/>
        <end position="144"/>
    </location>
</feature>
<dbReference type="PANTHER" id="PTHR30212:SF2">
    <property type="entry name" value="PROTEIN YIIM"/>
    <property type="match status" value="1"/>
</dbReference>
<reference evidence="2" key="1">
    <citation type="submission" date="2016-10" db="EMBL/GenBank/DDBJ databases">
        <authorList>
            <person name="de Groot N.N."/>
        </authorList>
    </citation>
    <scope>NUCLEOTIDE SEQUENCE</scope>
</reference>
<dbReference type="InterPro" id="IPR011037">
    <property type="entry name" value="Pyrv_Knase-like_insert_dom_sf"/>
</dbReference>
<evidence type="ECO:0000313" key="2">
    <source>
        <dbReference type="EMBL" id="SFZ98185.1"/>
    </source>
</evidence>
<sequence length="145" mass="16303">MQEVGKVLSLFISSEESSNHIEKEEIIVDTKGIVEDKHYNADIQKSVLITSTESYELLQRNHIDIAYGSLGENLLIDYNPYTLPIGSRLQIANVILEISQNCTLCNHLSRINKQVPKLLKNDRGIFAKVIQSGSIKVDDSIYLLS</sequence>
<dbReference type="InterPro" id="IPR052353">
    <property type="entry name" value="Benzoxazolinone_Detox_Enz"/>
</dbReference>
<dbReference type="GO" id="GO:0030170">
    <property type="term" value="F:pyridoxal phosphate binding"/>
    <property type="evidence" value="ECO:0007669"/>
    <property type="project" value="InterPro"/>
</dbReference>
<gene>
    <name evidence="2" type="ORF">MNB_SV-5-742</name>
</gene>
<dbReference type="SUPFAM" id="SSF50800">
    <property type="entry name" value="PK beta-barrel domain-like"/>
    <property type="match status" value="1"/>
</dbReference>